<dbReference type="Pfam" id="PF11683">
    <property type="entry name" value="DUF3278"/>
    <property type="match status" value="1"/>
</dbReference>
<keyword evidence="1" id="KW-0812">Transmembrane</keyword>
<name>A0A0C9Q704_LACPA</name>
<evidence type="ECO:0000256" key="1">
    <source>
        <dbReference type="SAM" id="Phobius"/>
    </source>
</evidence>
<evidence type="ECO:0000313" key="2">
    <source>
        <dbReference type="EMBL" id="GAN35617.1"/>
    </source>
</evidence>
<accession>A0A0C9Q704</accession>
<keyword evidence="1" id="KW-1133">Transmembrane helix</keyword>
<proteinExistence type="predicted"/>
<dbReference type="RefSeq" id="WP_003580718.1">
    <property type="nucleotide sequence ID" value="NZ_BAYM01000009.1"/>
</dbReference>
<protein>
    <recommendedName>
        <fullName evidence="4">DUF3278 domain-containing protein</fullName>
    </recommendedName>
</protein>
<feature type="transmembrane region" description="Helical" evidence="1">
    <location>
        <begin position="59"/>
        <end position="77"/>
    </location>
</feature>
<dbReference type="InterPro" id="IPR021697">
    <property type="entry name" value="DUF3278"/>
</dbReference>
<dbReference type="Proteomes" id="UP000032552">
    <property type="component" value="Unassembled WGS sequence"/>
</dbReference>
<dbReference type="AlphaFoldDB" id="A0A0C9Q704"/>
<feature type="transmembrane region" description="Helical" evidence="1">
    <location>
        <begin position="26"/>
        <end position="47"/>
    </location>
</feature>
<keyword evidence="1" id="KW-0472">Membrane</keyword>
<sequence>MKKITEWYYGISLKDRFKQRTYDAIMGRNMLTAELMLLIATIIAIFIDANSLKMVSAGTWILLIVTIVINLMNEITLRHYRLHVIEADTPEEYRRYEWLAVVRGVLSAVLMGVFIFAFEMAYEAAMDMNPLPQYYFANHLWIGFIFPIVYGASRYAYSLTRLHGTWQDKKGSKKDA</sequence>
<gene>
    <name evidence="2" type="ORF">LC0644_0206</name>
</gene>
<dbReference type="EMBL" id="BAYM01000009">
    <property type="protein sequence ID" value="GAN35617.1"/>
    <property type="molecule type" value="Genomic_DNA"/>
</dbReference>
<evidence type="ECO:0008006" key="4">
    <source>
        <dbReference type="Google" id="ProtNLM"/>
    </source>
</evidence>
<reference evidence="3" key="1">
    <citation type="submission" date="2014-05" db="EMBL/GenBank/DDBJ databases">
        <title>Whole genome sequencing of Lactobacillus casei NRIC0644.</title>
        <authorList>
            <person name="Atarashi H."/>
            <person name="Yoshida Y."/>
            <person name="Fujimura S."/>
            <person name="Tanaka N."/>
            <person name="Shiwa Y."/>
            <person name="Yoshikawa H."/>
            <person name="Okada S."/>
            <person name="Nakagawa J."/>
        </authorList>
    </citation>
    <scope>NUCLEOTIDE SEQUENCE [LARGE SCALE GENOMIC DNA]</scope>
    <source>
        <strain evidence="3">NRIC0644</strain>
    </source>
</reference>
<feature type="transmembrane region" description="Helical" evidence="1">
    <location>
        <begin position="98"/>
        <end position="122"/>
    </location>
</feature>
<evidence type="ECO:0000313" key="3">
    <source>
        <dbReference type="Proteomes" id="UP000032552"/>
    </source>
</evidence>
<organism evidence="2 3">
    <name type="scientific">Lacticaseibacillus paracasei NRIC 0644</name>
    <dbReference type="NCBI Taxonomy" id="1435038"/>
    <lineage>
        <taxon>Bacteria</taxon>
        <taxon>Bacillati</taxon>
        <taxon>Bacillota</taxon>
        <taxon>Bacilli</taxon>
        <taxon>Lactobacillales</taxon>
        <taxon>Lactobacillaceae</taxon>
        <taxon>Lacticaseibacillus</taxon>
    </lineage>
</organism>
<comment type="caution">
    <text evidence="2">The sequence shown here is derived from an EMBL/GenBank/DDBJ whole genome shotgun (WGS) entry which is preliminary data.</text>
</comment>
<feature type="transmembrane region" description="Helical" evidence="1">
    <location>
        <begin position="134"/>
        <end position="152"/>
    </location>
</feature>